<dbReference type="AlphaFoldDB" id="A0A7M3T5R2"/>
<sequence>MTRHIIDDRTEQLNASVLKRFGEIEHREAGTLSDRAKILHRQRRETDRSRMRHYARIERGLSA</sequence>
<proteinExistence type="predicted"/>
<dbReference type="Proteomes" id="UP000503336">
    <property type="component" value="Chromosome"/>
</dbReference>
<organism evidence="1 2">
    <name type="scientific">Pikeienuella piscinae</name>
    <dbReference type="NCBI Taxonomy" id="2748098"/>
    <lineage>
        <taxon>Bacteria</taxon>
        <taxon>Pseudomonadati</taxon>
        <taxon>Pseudomonadota</taxon>
        <taxon>Alphaproteobacteria</taxon>
        <taxon>Rhodobacterales</taxon>
        <taxon>Paracoccaceae</taxon>
        <taxon>Pikeienuella</taxon>
    </lineage>
</organism>
<name>A0A7M3T5R2_9RHOB</name>
<protein>
    <submittedName>
        <fullName evidence="1">Uncharacterized protein</fullName>
    </submittedName>
</protein>
<dbReference type="RefSeq" id="WP_165102112.1">
    <property type="nucleotide sequence ID" value="NZ_CP049056.1"/>
</dbReference>
<dbReference type="KEGG" id="hdh:G5B40_18970"/>
<keyword evidence="2" id="KW-1185">Reference proteome</keyword>
<gene>
    <name evidence="1" type="ORF">G5B40_18970</name>
</gene>
<evidence type="ECO:0000313" key="1">
    <source>
        <dbReference type="EMBL" id="QIE57343.1"/>
    </source>
</evidence>
<reference evidence="1 2" key="1">
    <citation type="submission" date="2020-02" db="EMBL/GenBank/DDBJ databases">
        <title>complete genome sequence of Rhodobacteraceae bacterium.</title>
        <authorList>
            <person name="Park J."/>
            <person name="Kim Y.-S."/>
            <person name="Kim K.-H."/>
        </authorList>
    </citation>
    <scope>NUCLEOTIDE SEQUENCE [LARGE SCALE GENOMIC DNA]</scope>
    <source>
        <strain evidence="1 2">RR4-56</strain>
    </source>
</reference>
<accession>A0A7M3T5R2</accession>
<evidence type="ECO:0000313" key="2">
    <source>
        <dbReference type="Proteomes" id="UP000503336"/>
    </source>
</evidence>
<dbReference type="EMBL" id="CP049056">
    <property type="protein sequence ID" value="QIE57343.1"/>
    <property type="molecule type" value="Genomic_DNA"/>
</dbReference>